<dbReference type="GO" id="GO:0070291">
    <property type="term" value="P:N-acylethanolamine metabolic process"/>
    <property type="evidence" value="ECO:0007669"/>
    <property type="project" value="TreeGrafter"/>
</dbReference>
<dbReference type="GO" id="GO:0008889">
    <property type="term" value="F:glycerophosphodiester phosphodiesterase activity"/>
    <property type="evidence" value="ECO:0007669"/>
    <property type="project" value="UniProtKB-EC"/>
</dbReference>
<dbReference type="Pfam" id="PF03009">
    <property type="entry name" value="GDPD"/>
    <property type="match status" value="1"/>
</dbReference>
<keyword evidence="2" id="KW-0378">Hydrolase</keyword>
<dbReference type="EC" id="3.1.4.46" evidence="2"/>
<evidence type="ECO:0000313" key="3">
    <source>
        <dbReference type="Proteomes" id="UP000520814"/>
    </source>
</evidence>
<dbReference type="PANTHER" id="PTHR46320:SF1">
    <property type="entry name" value="GLYCEROPHOSPHODIESTER PHOSPHODIESTERASE 1"/>
    <property type="match status" value="1"/>
</dbReference>
<dbReference type="InterPro" id="IPR017946">
    <property type="entry name" value="PLC-like_Pdiesterase_TIM-brl"/>
</dbReference>
<dbReference type="GO" id="GO:0005886">
    <property type="term" value="C:plasma membrane"/>
    <property type="evidence" value="ECO:0007669"/>
    <property type="project" value="TreeGrafter"/>
</dbReference>
<comment type="caution">
    <text evidence="2">The sequence shown here is derived from an EMBL/GenBank/DDBJ whole genome shotgun (WGS) entry which is preliminary data.</text>
</comment>
<keyword evidence="3" id="KW-1185">Reference proteome</keyword>
<organism evidence="2 3">
    <name type="scientific">Armatimonas rosea</name>
    <dbReference type="NCBI Taxonomy" id="685828"/>
    <lineage>
        <taxon>Bacteria</taxon>
        <taxon>Bacillati</taxon>
        <taxon>Armatimonadota</taxon>
        <taxon>Armatimonadia</taxon>
        <taxon>Armatimonadales</taxon>
        <taxon>Armatimonadaceae</taxon>
        <taxon>Armatimonas</taxon>
    </lineage>
</organism>
<dbReference type="InterPro" id="IPR030395">
    <property type="entry name" value="GP_PDE_dom"/>
</dbReference>
<feature type="domain" description="GP-PDE" evidence="1">
    <location>
        <begin position="1"/>
        <end position="232"/>
    </location>
</feature>
<reference evidence="2 3" key="1">
    <citation type="submission" date="2020-08" db="EMBL/GenBank/DDBJ databases">
        <title>Genomic Encyclopedia of Type Strains, Phase IV (KMG-IV): sequencing the most valuable type-strain genomes for metagenomic binning, comparative biology and taxonomic classification.</title>
        <authorList>
            <person name="Goeker M."/>
        </authorList>
    </citation>
    <scope>NUCLEOTIDE SEQUENCE [LARGE SCALE GENOMIC DNA]</scope>
    <source>
        <strain evidence="2 3">DSM 23562</strain>
    </source>
</reference>
<dbReference type="AlphaFoldDB" id="A0A7W9SVB3"/>
<gene>
    <name evidence="2" type="ORF">HNQ39_005180</name>
</gene>
<sequence>MASHRGTHTHDPENSLAALEAAIQVGVDFVECDLRTTKDGHIVILHDSTVDRTTNGKGKLAELTLADVKALTLRDSRFPERTRESIPTFEELLQTAKGRMGFYLDCKAVDPEQAFALVKRYKLTERVFAYTSTEGAVAWKRAAPQVCVMTSPPETAKTPEGMIAFLKEWPFELLDGPYNLPPETIAAAKTLGTEVWADIENPRESPAQWEPVIARGVTGLQTDHPAELIAYLKSVKRR</sequence>
<dbReference type="EMBL" id="JACHGW010000006">
    <property type="protein sequence ID" value="MBB6053346.1"/>
    <property type="molecule type" value="Genomic_DNA"/>
</dbReference>
<dbReference type="Gene3D" id="3.20.20.190">
    <property type="entry name" value="Phosphatidylinositol (PI) phosphodiesterase"/>
    <property type="match status" value="1"/>
</dbReference>
<evidence type="ECO:0000259" key="1">
    <source>
        <dbReference type="PROSITE" id="PS51704"/>
    </source>
</evidence>
<evidence type="ECO:0000313" key="2">
    <source>
        <dbReference type="EMBL" id="MBB6053346.1"/>
    </source>
</evidence>
<dbReference type="Proteomes" id="UP000520814">
    <property type="component" value="Unassembled WGS sequence"/>
</dbReference>
<protein>
    <submittedName>
        <fullName evidence="2">Glycerophosphoryl diester phosphodiesterase</fullName>
        <ecNumber evidence="2">3.1.4.46</ecNumber>
    </submittedName>
</protein>
<proteinExistence type="predicted"/>
<dbReference type="RefSeq" id="WP_184203440.1">
    <property type="nucleotide sequence ID" value="NZ_JACHGW010000006.1"/>
</dbReference>
<dbReference type="SUPFAM" id="SSF51695">
    <property type="entry name" value="PLC-like phosphodiesterases"/>
    <property type="match status" value="1"/>
</dbReference>
<dbReference type="PANTHER" id="PTHR46320">
    <property type="entry name" value="GLYCEROPHOSPHODIESTER PHOSPHODIESTERASE 1"/>
    <property type="match status" value="1"/>
</dbReference>
<accession>A0A7W9SVB3</accession>
<name>A0A7W9SVB3_ARMRO</name>
<dbReference type="GO" id="GO:0006644">
    <property type="term" value="P:phospholipid metabolic process"/>
    <property type="evidence" value="ECO:0007669"/>
    <property type="project" value="TreeGrafter"/>
</dbReference>
<dbReference type="PROSITE" id="PS51704">
    <property type="entry name" value="GP_PDE"/>
    <property type="match status" value="1"/>
</dbReference>
<dbReference type="CDD" id="cd08566">
    <property type="entry name" value="GDPD_AtGDE_like"/>
    <property type="match status" value="1"/>
</dbReference>
<dbReference type="GO" id="GO:0006580">
    <property type="term" value="P:ethanolamine metabolic process"/>
    <property type="evidence" value="ECO:0007669"/>
    <property type="project" value="TreeGrafter"/>
</dbReference>